<dbReference type="InterPro" id="IPR011437">
    <property type="entry name" value="DUF1540"/>
</dbReference>
<feature type="domain" description="DUF1540" evidence="1">
    <location>
        <begin position="67"/>
        <end position="90"/>
    </location>
</feature>
<dbReference type="EMBL" id="AP022871">
    <property type="protein sequence ID" value="BCB84588.1"/>
    <property type="molecule type" value="Genomic_DNA"/>
</dbReference>
<evidence type="ECO:0000313" key="3">
    <source>
        <dbReference type="Proteomes" id="UP000503011"/>
    </source>
</evidence>
<dbReference type="AlphaFoldDB" id="A0A6F8YF35"/>
<gene>
    <name evidence="2" type="ORF">Psuf_019010</name>
</gene>
<protein>
    <recommendedName>
        <fullName evidence="1">DUF1540 domain-containing protein</fullName>
    </recommendedName>
</protein>
<evidence type="ECO:0000313" key="2">
    <source>
        <dbReference type="EMBL" id="BCB84588.1"/>
    </source>
</evidence>
<reference evidence="2 3" key="2">
    <citation type="submission" date="2020-03" db="EMBL/GenBank/DDBJ databases">
        <authorList>
            <person name="Ichikawa N."/>
            <person name="Kimura A."/>
            <person name="Kitahashi Y."/>
            <person name="Uohara A."/>
        </authorList>
    </citation>
    <scope>NUCLEOTIDE SEQUENCE [LARGE SCALE GENOMIC DNA]</scope>
    <source>
        <strain evidence="2 3">NBRC 105367</strain>
    </source>
</reference>
<keyword evidence="3" id="KW-1185">Reference proteome</keyword>
<organism evidence="2 3">
    <name type="scientific">Phytohabitans suffuscus</name>
    <dbReference type="NCBI Taxonomy" id="624315"/>
    <lineage>
        <taxon>Bacteria</taxon>
        <taxon>Bacillati</taxon>
        <taxon>Actinomycetota</taxon>
        <taxon>Actinomycetes</taxon>
        <taxon>Micromonosporales</taxon>
        <taxon>Micromonosporaceae</taxon>
    </lineage>
</organism>
<reference evidence="2 3" key="1">
    <citation type="submission" date="2020-03" db="EMBL/GenBank/DDBJ databases">
        <title>Whole genome shotgun sequence of Phytohabitans suffuscus NBRC 105367.</title>
        <authorList>
            <person name="Komaki H."/>
            <person name="Tamura T."/>
        </authorList>
    </citation>
    <scope>NUCLEOTIDE SEQUENCE [LARGE SCALE GENOMIC DNA]</scope>
    <source>
        <strain evidence="2 3">NBRC 105367</strain>
    </source>
</reference>
<feature type="domain" description="DUF1540" evidence="1">
    <location>
        <begin position="17"/>
        <end position="48"/>
    </location>
</feature>
<dbReference type="Pfam" id="PF07561">
    <property type="entry name" value="DUF1540"/>
    <property type="match status" value="2"/>
</dbReference>
<accession>A0A6F8YF35</accession>
<dbReference type="KEGG" id="psuu:Psuf_019010"/>
<dbReference type="Proteomes" id="UP000503011">
    <property type="component" value="Chromosome"/>
</dbReference>
<sequence length="102" mass="10206">MEETMKTLLEMPAVRECTAVACSFNDGGCHAPAVTVASAGEAASCATFVESSVRGGIAEITGSVGACARTDCVHNTNLACTASSVQVGSGVTVSDCLTYQPA</sequence>
<name>A0A6F8YF35_9ACTN</name>
<proteinExistence type="predicted"/>
<evidence type="ECO:0000259" key="1">
    <source>
        <dbReference type="Pfam" id="PF07561"/>
    </source>
</evidence>